<dbReference type="EMBL" id="JAUEOZ010000002">
    <property type="protein sequence ID" value="MDN2483003.1"/>
    <property type="molecule type" value="Genomic_DNA"/>
</dbReference>
<dbReference type="RefSeq" id="WP_289963056.1">
    <property type="nucleotide sequence ID" value="NZ_JAUEOZ010000002.1"/>
</dbReference>
<sequence>MYAEIGRYLGQGGVWLKNDEVSLFVQKFGGMTPEFSIQLDNSLSSSRVNTHWLPHFKSPFSGKLDCHSQEQLDYWSVELLRQAAGTFCCAPAFGGGNKDISTHGDTANQDWQLTSARCTHDEVTEYSFAQWKLEGGYKGLEYQKTDFVRDNDNSHYMVLEVTNPNAESIPINLAWHTTLGAPFVERGCRILDNCSEYLVAPQGTEFDETTQLSSGSRFSSLSQAPGQNNRTIDCSTMTGYSGHSDFITATTPSPSRMWAACYNPYMQLIYITIIPFNQLANQVSPSFMNYWIHAGGRVAPPWADYAGGCDRNYALGMECSIGGSCKGYDWSLENPTVLGKPTMHHLPAFSAAAFLCINSLMKLPAEVAISLTETELALLIESHIETLDLSFHGLKACRQA</sequence>
<organism evidence="1 2">
    <name type="scientific">Vibrio agarivorans</name>
    <dbReference type="NCBI Taxonomy" id="153622"/>
    <lineage>
        <taxon>Bacteria</taxon>
        <taxon>Pseudomonadati</taxon>
        <taxon>Pseudomonadota</taxon>
        <taxon>Gammaproteobacteria</taxon>
        <taxon>Vibrionales</taxon>
        <taxon>Vibrionaceae</taxon>
        <taxon>Vibrio</taxon>
    </lineage>
</organism>
<dbReference type="InterPro" id="IPR014718">
    <property type="entry name" value="GH-type_carb-bd"/>
</dbReference>
<evidence type="ECO:0000313" key="1">
    <source>
        <dbReference type="EMBL" id="MDN2483003.1"/>
    </source>
</evidence>
<comment type="caution">
    <text evidence="1">The sequence shown here is derived from an EMBL/GenBank/DDBJ whole genome shotgun (WGS) entry which is preliminary data.</text>
</comment>
<proteinExistence type="predicted"/>
<evidence type="ECO:0008006" key="3">
    <source>
        <dbReference type="Google" id="ProtNLM"/>
    </source>
</evidence>
<protein>
    <recommendedName>
        <fullName evidence="3">DUF4432 domain-containing protein</fullName>
    </recommendedName>
</protein>
<dbReference type="Gene3D" id="2.70.98.10">
    <property type="match status" value="1"/>
</dbReference>
<reference evidence="1" key="1">
    <citation type="submission" date="2024-05" db="EMBL/GenBank/DDBJ databases">
        <title>Genome Sequences of Four Agar- Degrading Marine Bacteria.</title>
        <authorList>
            <person name="Phillips E.K."/>
            <person name="Shaffer J.C."/>
            <person name="Henson M.W."/>
            <person name="Temperton B."/>
            <person name="Thrash C.J."/>
            <person name="Martin M.O."/>
        </authorList>
    </citation>
    <scope>NUCLEOTIDE SEQUENCE</scope>
    <source>
        <strain evidence="1">EKP203</strain>
    </source>
</reference>
<keyword evidence="2" id="KW-1185">Reference proteome</keyword>
<name>A0ABT7Y4S9_9VIBR</name>
<dbReference type="Proteomes" id="UP001169719">
    <property type="component" value="Unassembled WGS sequence"/>
</dbReference>
<evidence type="ECO:0000313" key="2">
    <source>
        <dbReference type="Proteomes" id="UP001169719"/>
    </source>
</evidence>
<dbReference type="InterPro" id="IPR011013">
    <property type="entry name" value="Gal_mutarotase_sf_dom"/>
</dbReference>
<gene>
    <name evidence="1" type="ORF">QWJ08_16800</name>
</gene>
<dbReference type="SUPFAM" id="SSF74650">
    <property type="entry name" value="Galactose mutarotase-like"/>
    <property type="match status" value="1"/>
</dbReference>
<accession>A0ABT7Y4S9</accession>